<dbReference type="InterPro" id="IPR037925">
    <property type="entry name" value="FlgE/F/G-like"/>
</dbReference>
<keyword evidence="10" id="KW-0282">Flagellum</keyword>
<dbReference type="PANTHER" id="PTHR30435">
    <property type="entry name" value="FLAGELLAR PROTEIN"/>
    <property type="match status" value="1"/>
</dbReference>
<dbReference type="GO" id="GO:0071978">
    <property type="term" value="P:bacterial-type flagellum-dependent swarming motility"/>
    <property type="evidence" value="ECO:0007669"/>
    <property type="project" value="TreeGrafter"/>
</dbReference>
<dbReference type="InterPro" id="IPR020013">
    <property type="entry name" value="Flagellar_FlgE/F/G"/>
</dbReference>
<dbReference type="InterPro" id="IPR011491">
    <property type="entry name" value="FlgE_D2"/>
</dbReference>
<dbReference type="PANTHER" id="PTHR30435:SF1">
    <property type="entry name" value="FLAGELLAR HOOK PROTEIN FLGE"/>
    <property type="match status" value="1"/>
</dbReference>
<evidence type="ECO:0000256" key="1">
    <source>
        <dbReference type="ARBA" id="ARBA00004117"/>
    </source>
</evidence>
<reference evidence="10 11" key="1">
    <citation type="submission" date="2016-10" db="EMBL/GenBank/DDBJ databases">
        <authorList>
            <person name="de Groot N.N."/>
        </authorList>
    </citation>
    <scope>NUCLEOTIDE SEQUENCE [LARGE SCALE GENOMIC DNA]</scope>
    <source>
        <strain evidence="10 11">DSM 16199</strain>
    </source>
</reference>
<keyword evidence="11" id="KW-1185">Reference proteome</keyword>
<dbReference type="EMBL" id="FOTF01000013">
    <property type="protein sequence ID" value="SFL30049.1"/>
    <property type="molecule type" value="Genomic_DNA"/>
</dbReference>
<dbReference type="GO" id="GO:0009425">
    <property type="term" value="C:bacterial-type flagellum basal body"/>
    <property type="evidence" value="ECO:0007669"/>
    <property type="project" value="UniProtKB-SubCell"/>
</dbReference>
<proteinExistence type="inferred from homology"/>
<evidence type="ECO:0000256" key="5">
    <source>
        <dbReference type="RuleBase" id="RU362116"/>
    </source>
</evidence>
<evidence type="ECO:0000259" key="7">
    <source>
        <dbReference type="Pfam" id="PF06429"/>
    </source>
</evidence>
<comment type="function">
    <text evidence="5">A flexible structure which links the flagellar filament to the drive apparatus in the basal body.</text>
</comment>
<feature type="domain" description="Flagellar hook protein FlgE/F/G-like D1" evidence="9">
    <location>
        <begin position="79"/>
        <end position="137"/>
    </location>
</feature>
<evidence type="ECO:0000313" key="11">
    <source>
        <dbReference type="Proteomes" id="UP000199550"/>
    </source>
</evidence>
<feature type="domain" description="Flagellar basal body rod protein N-terminal" evidence="6">
    <location>
        <begin position="7"/>
        <end position="37"/>
    </location>
</feature>
<dbReference type="Pfam" id="PF07559">
    <property type="entry name" value="FlgE_D2"/>
    <property type="match status" value="1"/>
</dbReference>
<keyword evidence="10" id="KW-0966">Cell projection</keyword>
<dbReference type="GO" id="GO:0009424">
    <property type="term" value="C:bacterial-type flagellum hook"/>
    <property type="evidence" value="ECO:0007669"/>
    <property type="project" value="TreeGrafter"/>
</dbReference>
<keyword evidence="10" id="KW-0969">Cilium</keyword>
<evidence type="ECO:0000313" key="10">
    <source>
        <dbReference type="EMBL" id="SFL30049.1"/>
    </source>
</evidence>
<evidence type="ECO:0000256" key="3">
    <source>
        <dbReference type="ARBA" id="ARBA00019015"/>
    </source>
</evidence>
<evidence type="ECO:0000259" key="6">
    <source>
        <dbReference type="Pfam" id="PF00460"/>
    </source>
</evidence>
<evidence type="ECO:0000259" key="8">
    <source>
        <dbReference type="Pfam" id="PF07559"/>
    </source>
</evidence>
<dbReference type="Proteomes" id="UP000199550">
    <property type="component" value="Unassembled WGS sequence"/>
</dbReference>
<feature type="domain" description="Flagellar hook protein FlgE D2" evidence="8">
    <location>
        <begin position="193"/>
        <end position="301"/>
    </location>
</feature>
<comment type="similarity">
    <text evidence="2 5">Belongs to the flagella basal body rod proteins family.</text>
</comment>
<dbReference type="InterPro" id="IPR001444">
    <property type="entry name" value="Flag_bb_rod_N"/>
</dbReference>
<dbReference type="STRING" id="195913.SAMN04488004_11334"/>
<feature type="domain" description="Flagellar basal-body/hook protein C-terminal" evidence="7">
    <location>
        <begin position="376"/>
        <end position="419"/>
    </location>
</feature>
<evidence type="ECO:0000256" key="2">
    <source>
        <dbReference type="ARBA" id="ARBA00009677"/>
    </source>
</evidence>
<evidence type="ECO:0000256" key="4">
    <source>
        <dbReference type="ARBA" id="ARBA00023143"/>
    </source>
</evidence>
<dbReference type="AlphaFoldDB" id="A0A1I4GJI2"/>
<sequence>MSITSALQTGVSGLQANSSKVENISSNIANANTVGYRRTFSEFVTQNTNSTQAGVLSTTRADVSSNGSLVSTGRSTDLAVQGDGFFVVSRNVNDPVESNYYLTRAGSFTPDQNGNLRNAAGYFLSGFPTDAAGATGAVSSTGFGDLSTVNIASYQIPGAPSTEIGVSGNMPAQETGLATPSAPFVSTMRYVNQLGGSEKLNLSWQPSATPNQWTVNVADDAGTNYGSATVNFNDSGANAGSPASYVSNGLPMDPATGTVNLTINNGAAPQQISISLGAPGSFDGMTQFAGDQTPAAFTDDGTETGSLVRAEMSDTGVLYGVFDNGQRRALFEIPVANVTNPDQMRSVNGNAYIATLESGSVTLNKAMSNGVGSVSSGVLEGSNVDIAQELTDLIQTQRAYSSNAKIITTSDEMLDETLRIKR</sequence>
<dbReference type="Pfam" id="PF00460">
    <property type="entry name" value="Flg_bb_rod"/>
    <property type="match status" value="1"/>
</dbReference>
<dbReference type="Pfam" id="PF06429">
    <property type="entry name" value="Flg_bbr_C"/>
    <property type="match status" value="1"/>
</dbReference>
<protein>
    <recommendedName>
        <fullName evidence="3 5">Flagellar hook protein FlgE</fullName>
    </recommendedName>
</protein>
<dbReference type="OrthoDB" id="8372879at2"/>
<dbReference type="InterPro" id="IPR053967">
    <property type="entry name" value="LlgE_F_G-like_D1"/>
</dbReference>
<evidence type="ECO:0000259" key="9">
    <source>
        <dbReference type="Pfam" id="PF22692"/>
    </source>
</evidence>
<dbReference type="RefSeq" id="WP_090189992.1">
    <property type="nucleotide sequence ID" value="NZ_FOTF01000013.1"/>
</dbReference>
<gene>
    <name evidence="10" type="ORF">SAMN04488004_11334</name>
</gene>
<name>A0A1I4GJI2_9RHOB</name>
<dbReference type="SUPFAM" id="SSF117143">
    <property type="entry name" value="Flagellar hook protein flgE"/>
    <property type="match status" value="1"/>
</dbReference>
<dbReference type="InterPro" id="IPR010930">
    <property type="entry name" value="Flg_bb/hook_C_dom"/>
</dbReference>
<dbReference type="NCBIfam" id="TIGR03506">
    <property type="entry name" value="FlgEFG_subfam"/>
    <property type="match status" value="1"/>
</dbReference>
<organism evidence="10 11">
    <name type="scientific">Loktanella salsilacus</name>
    <dbReference type="NCBI Taxonomy" id="195913"/>
    <lineage>
        <taxon>Bacteria</taxon>
        <taxon>Pseudomonadati</taxon>
        <taxon>Pseudomonadota</taxon>
        <taxon>Alphaproteobacteria</taxon>
        <taxon>Rhodobacterales</taxon>
        <taxon>Roseobacteraceae</taxon>
        <taxon>Loktanella</taxon>
    </lineage>
</organism>
<dbReference type="Pfam" id="PF22692">
    <property type="entry name" value="LlgE_F_G_D1"/>
    <property type="match status" value="1"/>
</dbReference>
<accession>A0A1I4GJI2</accession>
<dbReference type="GO" id="GO:0005829">
    <property type="term" value="C:cytosol"/>
    <property type="evidence" value="ECO:0007669"/>
    <property type="project" value="TreeGrafter"/>
</dbReference>
<comment type="subcellular location">
    <subcellularLocation>
        <location evidence="1 5">Bacterial flagellum basal body</location>
    </subcellularLocation>
</comment>
<keyword evidence="4 5" id="KW-0975">Bacterial flagellum</keyword>